<dbReference type="InterPro" id="IPR002893">
    <property type="entry name" value="Znf_MYND"/>
</dbReference>
<dbReference type="AlphaFoldDB" id="A0A9P8FTY9"/>
<evidence type="ECO:0000259" key="6">
    <source>
        <dbReference type="PROSITE" id="PS50865"/>
    </source>
</evidence>
<proteinExistence type="predicted"/>
<comment type="caution">
    <text evidence="7">The sequence shown here is derived from an EMBL/GenBank/DDBJ whole genome shotgun (WGS) entry which is preliminary data.</text>
</comment>
<evidence type="ECO:0000256" key="5">
    <source>
        <dbReference type="SAM" id="MobiDB-lite"/>
    </source>
</evidence>
<feature type="non-terminal residue" evidence="7">
    <location>
        <position position="427"/>
    </location>
</feature>
<dbReference type="SUPFAM" id="SSF144232">
    <property type="entry name" value="HIT/MYND zinc finger-like"/>
    <property type="match status" value="1"/>
</dbReference>
<dbReference type="GO" id="GO:0008270">
    <property type="term" value="F:zinc ion binding"/>
    <property type="evidence" value="ECO:0007669"/>
    <property type="project" value="UniProtKB-KW"/>
</dbReference>
<dbReference type="Proteomes" id="UP000729357">
    <property type="component" value="Unassembled WGS sequence"/>
</dbReference>
<evidence type="ECO:0000256" key="1">
    <source>
        <dbReference type="ARBA" id="ARBA00022723"/>
    </source>
</evidence>
<feature type="compositionally biased region" description="Basic and acidic residues" evidence="5">
    <location>
        <begin position="418"/>
        <end position="427"/>
    </location>
</feature>
<keyword evidence="2 4" id="KW-0863">Zinc-finger</keyword>
<keyword evidence="8" id="KW-1185">Reference proteome</keyword>
<evidence type="ECO:0000256" key="4">
    <source>
        <dbReference type="PROSITE-ProRule" id="PRU00134"/>
    </source>
</evidence>
<feature type="domain" description="MYND-type" evidence="6">
    <location>
        <begin position="5"/>
        <end position="40"/>
    </location>
</feature>
<name>A0A9P8FTY9_AURME</name>
<reference evidence="7" key="2">
    <citation type="submission" date="2021-08" db="EMBL/GenBank/DDBJ databases">
        <authorList>
            <person name="Gostincar C."/>
            <person name="Sun X."/>
            <person name="Song Z."/>
            <person name="Gunde-Cimerman N."/>
        </authorList>
    </citation>
    <scope>NUCLEOTIDE SEQUENCE</scope>
    <source>
        <strain evidence="7">EXF-9298</strain>
    </source>
</reference>
<organism evidence="7 8">
    <name type="scientific">Aureobasidium melanogenum</name>
    <name type="common">Aureobasidium pullulans var. melanogenum</name>
    <dbReference type="NCBI Taxonomy" id="46634"/>
    <lineage>
        <taxon>Eukaryota</taxon>
        <taxon>Fungi</taxon>
        <taxon>Dikarya</taxon>
        <taxon>Ascomycota</taxon>
        <taxon>Pezizomycotina</taxon>
        <taxon>Dothideomycetes</taxon>
        <taxon>Dothideomycetidae</taxon>
        <taxon>Dothideales</taxon>
        <taxon>Saccotheciaceae</taxon>
        <taxon>Aureobasidium</taxon>
    </lineage>
</organism>
<reference evidence="7" key="1">
    <citation type="journal article" date="2021" name="J Fungi (Basel)">
        <title>Virulence traits and population genomics of the black yeast Aureobasidium melanogenum.</title>
        <authorList>
            <person name="Cernosa A."/>
            <person name="Sun X."/>
            <person name="Gostincar C."/>
            <person name="Fang C."/>
            <person name="Gunde-Cimerman N."/>
            <person name="Song Z."/>
        </authorList>
    </citation>
    <scope>NUCLEOTIDE SEQUENCE</scope>
    <source>
        <strain evidence="7">EXF-9298</strain>
    </source>
</reference>
<evidence type="ECO:0000256" key="2">
    <source>
        <dbReference type="ARBA" id="ARBA00022771"/>
    </source>
</evidence>
<evidence type="ECO:0000313" key="7">
    <source>
        <dbReference type="EMBL" id="KAG9982558.1"/>
    </source>
</evidence>
<feature type="compositionally biased region" description="Acidic residues" evidence="5">
    <location>
        <begin position="398"/>
        <end position="417"/>
    </location>
</feature>
<dbReference type="EMBL" id="JAHFXS010000701">
    <property type="protein sequence ID" value="KAG9982558.1"/>
    <property type="molecule type" value="Genomic_DNA"/>
</dbReference>
<evidence type="ECO:0000256" key="3">
    <source>
        <dbReference type="ARBA" id="ARBA00022833"/>
    </source>
</evidence>
<dbReference type="Gene3D" id="6.10.140.2220">
    <property type="match status" value="1"/>
</dbReference>
<keyword evidence="1" id="KW-0479">Metal-binding</keyword>
<gene>
    <name evidence="7" type="ORF">KCU98_g6698</name>
</gene>
<dbReference type="Pfam" id="PF01753">
    <property type="entry name" value="zf-MYND"/>
    <property type="match status" value="1"/>
</dbReference>
<accession>A0A9P8FTY9</accession>
<evidence type="ECO:0000313" key="8">
    <source>
        <dbReference type="Proteomes" id="UP000729357"/>
    </source>
</evidence>
<protein>
    <recommendedName>
        <fullName evidence="6">MYND-type domain-containing protein</fullName>
    </recommendedName>
</protein>
<keyword evidence="3" id="KW-0862">Zinc</keyword>
<dbReference type="PROSITE" id="PS50865">
    <property type="entry name" value="ZF_MYND_2"/>
    <property type="match status" value="1"/>
</dbReference>
<feature type="region of interest" description="Disordered" evidence="5">
    <location>
        <begin position="383"/>
        <end position="427"/>
    </location>
</feature>
<sequence length="427" mass="49377">MDNLCAVCPRPGKLCSGCKNIRYCSHAHQKQDWEMHYTVCKQFSELGDRPSPDMRRVIYFDARFGKHPQFKWLPLKFGEDFEEPDFQSENLLGSGDLTWTRIDFKKNSVNDKELRHTIFLMVVDNYHQSGAEFNESVYYLTKGATTTLMGPIIAYGALEPDFDDEDTDEFEIDKCTDLDTTDLKAIVNYLQGKQNPGRENIVVKLNCNGRIQKPLIEQIKLINFDPCPFFSGVKLHFSTLSKFLGIPLLLFATSTESGIDVTNLAADLLMIPCEKSAKNWGKVMSEWRESEGNMVVMRRDGRFLDYMYLRLIIIWIKNDLVPLFDAARGECQVEVNKAKDDKNYSGEAVRKIRETREKMTFDHITMNRFEDYTGEIPEGIQEYIATDDEMPHDHKESEESDENDESEDNDESDEDDRDEAHHNDNEK</sequence>